<feature type="transmembrane region" description="Helical" evidence="1">
    <location>
        <begin position="102"/>
        <end position="122"/>
    </location>
</feature>
<name>A0ABN9RUI9_9DINO</name>
<dbReference type="PANTHER" id="PTHR40446">
    <property type="entry name" value="N-ACETYLGLUCOSAMINE-1-PHOSPHODIESTER ALPHA-N-ACETYLGLUCOSAMINIDASE"/>
    <property type="match status" value="1"/>
</dbReference>
<dbReference type="InterPro" id="IPR018711">
    <property type="entry name" value="NAGPA"/>
</dbReference>
<evidence type="ECO:0000259" key="2">
    <source>
        <dbReference type="Pfam" id="PF09992"/>
    </source>
</evidence>
<keyword evidence="1" id="KW-0812">Transmembrane</keyword>
<dbReference type="Proteomes" id="UP001189429">
    <property type="component" value="Unassembled WGS sequence"/>
</dbReference>
<dbReference type="PANTHER" id="PTHR40446:SF2">
    <property type="entry name" value="N-ACETYLGLUCOSAMINE-1-PHOSPHODIESTER ALPHA-N-ACETYLGLUCOSAMINIDASE"/>
    <property type="match status" value="1"/>
</dbReference>
<accession>A0ABN9RUI9</accession>
<sequence>MNELADKMISFGAVEAINLDGGGSTQMWKNGVQIGYSSDRNTYGVLAGTYEPGCPIGEGKGNLSAFECARKISTIICIHEANSGLTSFLASPRTQAGSQVSALSLGTLVVGLCLGAAIGAVASKMWSKKEGKGVDLNGDDSVKRGSSTSSRAKTMLQSAMGESTGLQQACSSKAQEMTVLSLPPSVFQVSVRFCTMLHHRSCLVTLCKATAATACGLFLLTQCRQPWNFVALRRLAAARRVVACLQAASHLARL</sequence>
<evidence type="ECO:0000256" key="1">
    <source>
        <dbReference type="SAM" id="Phobius"/>
    </source>
</evidence>
<protein>
    <recommendedName>
        <fullName evidence="2">Phosphodiester glycosidase domain-containing protein</fullName>
    </recommendedName>
</protein>
<gene>
    <name evidence="3" type="ORF">PCOR1329_LOCUS23629</name>
</gene>
<comment type="caution">
    <text evidence="3">The sequence shown here is derived from an EMBL/GenBank/DDBJ whole genome shotgun (WGS) entry which is preliminary data.</text>
</comment>
<evidence type="ECO:0000313" key="4">
    <source>
        <dbReference type="Proteomes" id="UP001189429"/>
    </source>
</evidence>
<keyword evidence="1" id="KW-0472">Membrane</keyword>
<feature type="domain" description="Phosphodiester glycosidase" evidence="2">
    <location>
        <begin position="1"/>
        <end position="31"/>
    </location>
</feature>
<reference evidence="3" key="1">
    <citation type="submission" date="2023-10" db="EMBL/GenBank/DDBJ databases">
        <authorList>
            <person name="Chen Y."/>
            <person name="Shah S."/>
            <person name="Dougan E. K."/>
            <person name="Thang M."/>
            <person name="Chan C."/>
        </authorList>
    </citation>
    <scope>NUCLEOTIDE SEQUENCE [LARGE SCALE GENOMIC DNA]</scope>
</reference>
<proteinExistence type="predicted"/>
<evidence type="ECO:0000313" key="3">
    <source>
        <dbReference type="EMBL" id="CAK0822675.1"/>
    </source>
</evidence>
<organism evidence="3 4">
    <name type="scientific">Prorocentrum cordatum</name>
    <dbReference type="NCBI Taxonomy" id="2364126"/>
    <lineage>
        <taxon>Eukaryota</taxon>
        <taxon>Sar</taxon>
        <taxon>Alveolata</taxon>
        <taxon>Dinophyceae</taxon>
        <taxon>Prorocentrales</taxon>
        <taxon>Prorocentraceae</taxon>
        <taxon>Prorocentrum</taxon>
    </lineage>
</organism>
<keyword evidence="1" id="KW-1133">Transmembrane helix</keyword>
<keyword evidence="4" id="KW-1185">Reference proteome</keyword>
<dbReference type="EMBL" id="CAUYUJ010008026">
    <property type="protein sequence ID" value="CAK0822675.1"/>
    <property type="molecule type" value="Genomic_DNA"/>
</dbReference>
<dbReference type="Pfam" id="PF09992">
    <property type="entry name" value="NAGPA"/>
    <property type="match status" value="1"/>
</dbReference>